<sequence>MNAVLHRFALPSFLRYAERWGYAVRAVDLPEDGTGADDGAQQAKWVKVSLLRDALREFDLALWMDADTLIVRTDEDVASHLGAHAFQALTLEQVPFDHRMNPNTGVWLMRSCAISFRFLDAVESAGHQPGPWADQGAVLKVLGWNRGDESYRWASPGRGSRFLQGTSWLPPGWNQPYPSRRADADVYNSTSASYVGRPAVEDPCVLHFMGMKPDARYRQMKEVADKPHHVMGLAPGGHQES</sequence>
<evidence type="ECO:0000313" key="3">
    <source>
        <dbReference type="EMBL" id="MDT0261602.1"/>
    </source>
</evidence>
<keyword evidence="1" id="KW-0328">Glycosyltransferase</keyword>
<dbReference type="PANTHER" id="PTHR31306:SF4">
    <property type="entry name" value="ALPHA-1,2-GALACTOSYLTRANSFERASE"/>
    <property type="match status" value="1"/>
</dbReference>
<dbReference type="Gene3D" id="3.90.550.10">
    <property type="entry name" value="Spore Coat Polysaccharide Biosynthesis Protein SpsA, Chain A"/>
    <property type="match status" value="1"/>
</dbReference>
<proteinExistence type="predicted"/>
<dbReference type="PANTHER" id="PTHR31306">
    <property type="entry name" value="ALPHA-1,6-MANNOSYLTRANSFERASE MNN11-RELATED"/>
    <property type="match status" value="1"/>
</dbReference>
<dbReference type="RefSeq" id="WP_311422757.1">
    <property type="nucleotide sequence ID" value="NZ_JAVREH010000009.1"/>
</dbReference>
<dbReference type="Proteomes" id="UP001183176">
    <property type="component" value="Unassembled WGS sequence"/>
</dbReference>
<protein>
    <recommendedName>
        <fullName evidence="5">Nucleotide-diphospho-sugar transferase domain-containing protein</fullName>
    </recommendedName>
</protein>
<evidence type="ECO:0008006" key="5">
    <source>
        <dbReference type="Google" id="ProtNLM"/>
    </source>
</evidence>
<keyword evidence="2" id="KW-0808">Transferase</keyword>
<gene>
    <name evidence="3" type="ORF">RM423_09375</name>
</gene>
<evidence type="ECO:0000256" key="2">
    <source>
        <dbReference type="ARBA" id="ARBA00022679"/>
    </source>
</evidence>
<evidence type="ECO:0000313" key="4">
    <source>
        <dbReference type="Proteomes" id="UP001183176"/>
    </source>
</evidence>
<dbReference type="InterPro" id="IPR008630">
    <property type="entry name" value="Glyco_trans_34"/>
</dbReference>
<dbReference type="EMBL" id="JAVREH010000009">
    <property type="protein sequence ID" value="MDT0261602.1"/>
    <property type="molecule type" value="Genomic_DNA"/>
</dbReference>
<dbReference type="InterPro" id="IPR029044">
    <property type="entry name" value="Nucleotide-diphossugar_trans"/>
</dbReference>
<reference evidence="4" key="1">
    <citation type="submission" date="2023-07" db="EMBL/GenBank/DDBJ databases">
        <title>30 novel species of actinomycetes from the DSMZ collection.</title>
        <authorList>
            <person name="Nouioui I."/>
        </authorList>
    </citation>
    <scope>NUCLEOTIDE SEQUENCE [LARGE SCALE GENOMIC DNA]</scope>
    <source>
        <strain evidence="4">DSM 44399</strain>
    </source>
</reference>
<name>A0ABU2J9G7_9ACTN</name>
<keyword evidence="4" id="KW-1185">Reference proteome</keyword>
<organism evidence="3 4">
    <name type="scientific">Jatrophihabitans lederbergiae</name>
    <dbReference type="NCBI Taxonomy" id="3075547"/>
    <lineage>
        <taxon>Bacteria</taxon>
        <taxon>Bacillati</taxon>
        <taxon>Actinomycetota</taxon>
        <taxon>Actinomycetes</taxon>
        <taxon>Jatrophihabitantales</taxon>
        <taxon>Jatrophihabitantaceae</taxon>
        <taxon>Jatrophihabitans</taxon>
    </lineage>
</organism>
<evidence type="ECO:0000256" key="1">
    <source>
        <dbReference type="ARBA" id="ARBA00022676"/>
    </source>
</evidence>
<accession>A0ABU2J9G7</accession>
<comment type="caution">
    <text evidence="3">The sequence shown here is derived from an EMBL/GenBank/DDBJ whole genome shotgun (WGS) entry which is preliminary data.</text>
</comment>